<keyword evidence="2" id="KW-1185">Reference proteome</keyword>
<dbReference type="RefSeq" id="WP_154379896.1">
    <property type="nucleotide sequence ID" value="NZ_WKJJ01000020.1"/>
</dbReference>
<name>A0A7X2LVW2_9BURK</name>
<comment type="caution">
    <text evidence="1">The sequence shown here is derived from an EMBL/GenBank/DDBJ whole genome shotgun (WGS) entry which is preliminary data.</text>
</comment>
<gene>
    <name evidence="1" type="ORF">GJ700_27110</name>
</gene>
<protein>
    <submittedName>
        <fullName evidence="1">Uncharacterized protein</fullName>
    </submittedName>
</protein>
<dbReference type="InterPro" id="IPR036866">
    <property type="entry name" value="RibonucZ/Hydroxyglut_hydro"/>
</dbReference>
<sequence length="248" mass="25717">MKLNMGLKVGICTALLSALATVAISPRVQGAGSTIHAARRDGSDAIRFDGGQALVRFRGMTVLVDPDAGAADLAPVDLVLLRGCGPAQMAWLARQRLDRAVAVVATPGGQCAMEVRGKGVRRIQVLGMWGAYTLKLGNGTVRLTVMPAMMGDGPDAGQPDLAAVPGVMMDLSDHQGGSYRIYAGGEADGPALASLPQRFPGADMAIVRRGGAPLLAAVEAGRNGSRVVREVALRPEDPAYGIVAVKRR</sequence>
<dbReference type="AlphaFoldDB" id="A0A7X2LVW2"/>
<evidence type="ECO:0000313" key="1">
    <source>
        <dbReference type="EMBL" id="MRV75393.1"/>
    </source>
</evidence>
<evidence type="ECO:0000313" key="2">
    <source>
        <dbReference type="Proteomes" id="UP000446768"/>
    </source>
</evidence>
<dbReference type="Gene3D" id="3.60.15.10">
    <property type="entry name" value="Ribonuclease Z/Hydroxyacylglutathione hydrolase-like"/>
    <property type="match status" value="1"/>
</dbReference>
<accession>A0A7X2LVW2</accession>
<organism evidence="1 2">
    <name type="scientific">Pseudoduganella rivuli</name>
    <dbReference type="NCBI Taxonomy" id="2666085"/>
    <lineage>
        <taxon>Bacteria</taxon>
        <taxon>Pseudomonadati</taxon>
        <taxon>Pseudomonadota</taxon>
        <taxon>Betaproteobacteria</taxon>
        <taxon>Burkholderiales</taxon>
        <taxon>Oxalobacteraceae</taxon>
        <taxon>Telluria group</taxon>
        <taxon>Pseudoduganella</taxon>
    </lineage>
</organism>
<dbReference type="Proteomes" id="UP000446768">
    <property type="component" value="Unassembled WGS sequence"/>
</dbReference>
<reference evidence="1 2" key="1">
    <citation type="submission" date="2019-11" db="EMBL/GenBank/DDBJ databases">
        <title>Novel species isolated from a subtropical stream in China.</title>
        <authorList>
            <person name="Lu H."/>
        </authorList>
    </citation>
    <scope>NUCLEOTIDE SEQUENCE [LARGE SCALE GENOMIC DNA]</scope>
    <source>
        <strain evidence="1 2">FT92W</strain>
    </source>
</reference>
<proteinExistence type="predicted"/>
<dbReference type="EMBL" id="WKJJ01000020">
    <property type="protein sequence ID" value="MRV75393.1"/>
    <property type="molecule type" value="Genomic_DNA"/>
</dbReference>